<feature type="compositionally biased region" description="Low complexity" evidence="2">
    <location>
        <begin position="293"/>
        <end position="315"/>
    </location>
</feature>
<accession>A0A9P6FLF3</accession>
<dbReference type="InterPro" id="IPR008936">
    <property type="entry name" value="Rho_GTPase_activation_prot"/>
</dbReference>
<feature type="region of interest" description="Disordered" evidence="2">
    <location>
        <begin position="206"/>
        <end position="227"/>
    </location>
</feature>
<sequence>MMRIDTVAGLLTTALSRTYPPLIPPHIQEMFHNPNGRFFFELLGMLPELNRYLFVEILDLCCALVDNQRDNQISHSKLSVVPGSSCFGQHEHRPNWDTRYLMSTDLRKFSSAFYHAIYAYREERDLTEEQLQEKLDRRAHALERERIAALEREHGYRGAQRILRMESRIAQGLPADSPMKEISLYADRKERVVADDAISLLDIHMDEDESDDGQVPHLDSVAEDEEENVQAVLRDLRRSISVASLGSSRYENQPRRSTSSTSHSHPNGYPLTPRTGTTNTAAPSPLGSSHLRPMSPDMPATPMSPMSPRSPMMGLSRSNTIARSGSLKLQPVLPGDIFGISQRAVEKRELESFMAVAKTVKRRKTNFNKQAMQRRQAIKMRAFGQQSGRPEGRASIKSAGYTTAIMTVARRQARTPAVASVPAAAAPRRERAKKTRKELEVYQARGLSFEEALDARENDRRRQRRLARRAKEAEEAKAEAEREAAAAAAIADTIAQYGSLPVDRNADMTVEEMEILEAFDYLSDEEFREFMEIAGLTMKDVEGIRAKSAAQSLNKVTRDIRQSVMITESIGGSDMVPSRIESRRGSSVRASMLVMKAPSTTSIDVDTVTAAAVGSKGDVNTEHAELKLNRKSILMMSARSTMTPTSSEIQVLQQ</sequence>
<dbReference type="OrthoDB" id="2434707at2759"/>
<evidence type="ECO:0000313" key="5">
    <source>
        <dbReference type="Proteomes" id="UP000780801"/>
    </source>
</evidence>
<organism evidence="4 5">
    <name type="scientific">Lunasporangiospora selenospora</name>
    <dbReference type="NCBI Taxonomy" id="979761"/>
    <lineage>
        <taxon>Eukaryota</taxon>
        <taxon>Fungi</taxon>
        <taxon>Fungi incertae sedis</taxon>
        <taxon>Mucoromycota</taxon>
        <taxon>Mortierellomycotina</taxon>
        <taxon>Mortierellomycetes</taxon>
        <taxon>Mortierellales</taxon>
        <taxon>Mortierellaceae</taxon>
        <taxon>Lunasporangiospora</taxon>
    </lineage>
</organism>
<feature type="compositionally biased region" description="Low complexity" evidence="2">
    <location>
        <begin position="255"/>
        <end position="266"/>
    </location>
</feature>
<evidence type="ECO:0000259" key="3">
    <source>
        <dbReference type="PROSITE" id="PS50238"/>
    </source>
</evidence>
<dbReference type="AlphaFoldDB" id="A0A9P6FLF3"/>
<evidence type="ECO:0000256" key="2">
    <source>
        <dbReference type="SAM" id="MobiDB-lite"/>
    </source>
</evidence>
<dbReference type="InterPro" id="IPR000198">
    <property type="entry name" value="RhoGAP_dom"/>
</dbReference>
<feature type="coiled-coil region" evidence="1">
    <location>
        <begin position="456"/>
        <end position="490"/>
    </location>
</feature>
<evidence type="ECO:0000313" key="4">
    <source>
        <dbReference type="EMBL" id="KAF9577409.1"/>
    </source>
</evidence>
<proteinExistence type="predicted"/>
<dbReference type="Gene3D" id="1.10.555.10">
    <property type="entry name" value="Rho GTPase activation protein"/>
    <property type="match status" value="1"/>
</dbReference>
<dbReference type="SUPFAM" id="SSF48350">
    <property type="entry name" value="GTPase activation domain, GAP"/>
    <property type="match status" value="1"/>
</dbReference>
<feature type="domain" description="Rho-GAP" evidence="3">
    <location>
        <begin position="1"/>
        <end position="113"/>
    </location>
</feature>
<dbReference type="EMBL" id="JAABOA010004875">
    <property type="protein sequence ID" value="KAF9577409.1"/>
    <property type="molecule type" value="Genomic_DNA"/>
</dbReference>
<feature type="region of interest" description="Disordered" evidence="2">
    <location>
        <begin position="245"/>
        <end position="315"/>
    </location>
</feature>
<dbReference type="GO" id="GO:0007165">
    <property type="term" value="P:signal transduction"/>
    <property type="evidence" value="ECO:0007669"/>
    <property type="project" value="InterPro"/>
</dbReference>
<feature type="non-terminal residue" evidence="4">
    <location>
        <position position="654"/>
    </location>
</feature>
<keyword evidence="5" id="KW-1185">Reference proteome</keyword>
<comment type="caution">
    <text evidence="4">The sequence shown here is derived from an EMBL/GenBank/DDBJ whole genome shotgun (WGS) entry which is preliminary data.</text>
</comment>
<protein>
    <recommendedName>
        <fullName evidence="3">Rho-GAP domain-containing protein</fullName>
    </recommendedName>
</protein>
<dbReference type="PROSITE" id="PS50238">
    <property type="entry name" value="RHOGAP"/>
    <property type="match status" value="1"/>
</dbReference>
<gene>
    <name evidence="4" type="ORF">BGW38_007392</name>
</gene>
<reference evidence="4" key="1">
    <citation type="journal article" date="2020" name="Fungal Divers.">
        <title>Resolving the Mortierellaceae phylogeny through synthesis of multi-gene phylogenetics and phylogenomics.</title>
        <authorList>
            <person name="Vandepol N."/>
            <person name="Liber J."/>
            <person name="Desiro A."/>
            <person name="Na H."/>
            <person name="Kennedy M."/>
            <person name="Barry K."/>
            <person name="Grigoriev I.V."/>
            <person name="Miller A.N."/>
            <person name="O'Donnell K."/>
            <person name="Stajich J.E."/>
            <person name="Bonito G."/>
        </authorList>
    </citation>
    <scope>NUCLEOTIDE SEQUENCE</scope>
    <source>
        <strain evidence="4">KOD1015</strain>
    </source>
</reference>
<name>A0A9P6FLF3_9FUNG</name>
<keyword evidence="1" id="KW-0175">Coiled coil</keyword>
<dbReference type="Proteomes" id="UP000780801">
    <property type="component" value="Unassembled WGS sequence"/>
</dbReference>
<evidence type="ECO:0000256" key="1">
    <source>
        <dbReference type="SAM" id="Coils"/>
    </source>
</evidence>